<dbReference type="GO" id="GO:0006281">
    <property type="term" value="P:DNA repair"/>
    <property type="evidence" value="ECO:0007669"/>
    <property type="project" value="UniProtKB-KW"/>
</dbReference>
<dbReference type="NCBIfam" id="TIGR00589">
    <property type="entry name" value="ogt"/>
    <property type="match status" value="1"/>
</dbReference>
<name>A0A401YPW6_9ACTN</name>
<evidence type="ECO:0000313" key="11">
    <source>
        <dbReference type="EMBL" id="GCD96632.1"/>
    </source>
</evidence>
<dbReference type="Pfam" id="PF01035">
    <property type="entry name" value="DNA_binding_1"/>
    <property type="match status" value="1"/>
</dbReference>
<dbReference type="GO" id="GO:0032259">
    <property type="term" value="P:methylation"/>
    <property type="evidence" value="ECO:0007669"/>
    <property type="project" value="UniProtKB-KW"/>
</dbReference>
<evidence type="ECO:0000256" key="5">
    <source>
        <dbReference type="ARBA" id="ARBA00022679"/>
    </source>
</evidence>
<dbReference type="PANTHER" id="PTHR10815:SF5">
    <property type="entry name" value="METHYLATED-DNA--PROTEIN-CYSTEINE METHYLTRANSFERASE"/>
    <property type="match status" value="1"/>
</dbReference>
<dbReference type="InterPro" id="IPR014048">
    <property type="entry name" value="MethylDNA_cys_MeTrfase_DNA-bd"/>
</dbReference>
<evidence type="ECO:0000256" key="7">
    <source>
        <dbReference type="ARBA" id="ARBA00023204"/>
    </source>
</evidence>
<evidence type="ECO:0000313" key="12">
    <source>
        <dbReference type="Proteomes" id="UP000286931"/>
    </source>
</evidence>
<keyword evidence="12" id="KW-1185">Reference proteome</keyword>
<comment type="catalytic activity">
    <reaction evidence="8">
        <text>a 6-O-methyl-2'-deoxyguanosine in DNA + L-cysteinyl-[protein] = S-methyl-L-cysteinyl-[protein] + a 2'-deoxyguanosine in DNA</text>
        <dbReference type="Rhea" id="RHEA:24000"/>
        <dbReference type="Rhea" id="RHEA-COMP:10131"/>
        <dbReference type="Rhea" id="RHEA-COMP:10132"/>
        <dbReference type="Rhea" id="RHEA-COMP:11367"/>
        <dbReference type="Rhea" id="RHEA-COMP:11368"/>
        <dbReference type="ChEBI" id="CHEBI:29950"/>
        <dbReference type="ChEBI" id="CHEBI:82612"/>
        <dbReference type="ChEBI" id="CHEBI:85445"/>
        <dbReference type="ChEBI" id="CHEBI:85448"/>
        <dbReference type="EC" id="2.1.1.63"/>
    </reaction>
</comment>
<proteinExistence type="inferred from homology"/>
<accession>A0A401YPW6</accession>
<feature type="domain" description="Methylguanine DNA methyltransferase ribonuclease-like" evidence="10">
    <location>
        <begin position="45"/>
        <end position="121"/>
    </location>
</feature>
<dbReference type="SUPFAM" id="SSF46767">
    <property type="entry name" value="Methylated DNA-protein cysteine methyltransferase, C-terminal domain"/>
    <property type="match status" value="1"/>
</dbReference>
<evidence type="ECO:0000256" key="4">
    <source>
        <dbReference type="ARBA" id="ARBA00022603"/>
    </source>
</evidence>
<dbReference type="InterPro" id="IPR036217">
    <property type="entry name" value="MethylDNA_cys_MeTrfase_DNAb"/>
</dbReference>
<dbReference type="Gene3D" id="1.10.10.10">
    <property type="entry name" value="Winged helix-like DNA-binding domain superfamily/Winged helix DNA-binding domain"/>
    <property type="match status" value="1"/>
</dbReference>
<dbReference type="EC" id="2.1.1.63" evidence="3"/>
<dbReference type="InterPro" id="IPR036388">
    <property type="entry name" value="WH-like_DNA-bd_sf"/>
</dbReference>
<comment type="caution">
    <text evidence="11">The sequence shown here is derived from an EMBL/GenBank/DDBJ whole genome shotgun (WGS) entry which is preliminary data.</text>
</comment>
<sequence length="217" mass="22917">MIDTHTDGPDTPAVRARAVSDPDTLDRLHERLAAAASRDGLLDVAYTSVDTPVGSLLLAATGTGLVRVAFESEDHDLVLDTLAGRLGPRVLRAPARLDRAARELDEYFAGTRTSFDLPLDLALSRGFRHLVQRRLAEIEYGDTWSYARVARLVGNPGAARAVGTACATNPLPIVLPCHRVSRADGTLGGYAGGPARKSALLALEAGVRTGPRSGDTG</sequence>
<dbReference type="EMBL" id="BIFH01000021">
    <property type="protein sequence ID" value="GCD96632.1"/>
    <property type="molecule type" value="Genomic_DNA"/>
</dbReference>
<comment type="similarity">
    <text evidence="2">Belongs to the MGMT family.</text>
</comment>
<dbReference type="InterPro" id="IPR036631">
    <property type="entry name" value="MGMT_N_sf"/>
</dbReference>
<dbReference type="FunFam" id="1.10.10.10:FF:000214">
    <property type="entry name" value="Methylated-DNA--protein-cysteine methyltransferase"/>
    <property type="match status" value="1"/>
</dbReference>
<evidence type="ECO:0000256" key="2">
    <source>
        <dbReference type="ARBA" id="ARBA00008711"/>
    </source>
</evidence>
<feature type="domain" description="Methylated-DNA-[protein]-cysteine S-methyltransferase DNA binding" evidence="9">
    <location>
        <begin position="127"/>
        <end position="205"/>
    </location>
</feature>
<evidence type="ECO:0000256" key="8">
    <source>
        <dbReference type="ARBA" id="ARBA00049348"/>
    </source>
</evidence>
<reference evidence="11 12" key="1">
    <citation type="submission" date="2018-12" db="EMBL/GenBank/DDBJ databases">
        <title>Draft genome sequence of Embleya hyalina NBRC 13850T.</title>
        <authorList>
            <person name="Komaki H."/>
            <person name="Hosoyama A."/>
            <person name="Kimura A."/>
            <person name="Ichikawa N."/>
            <person name="Tamura T."/>
        </authorList>
    </citation>
    <scope>NUCLEOTIDE SEQUENCE [LARGE SCALE GENOMIC DNA]</scope>
    <source>
        <strain evidence="11 12">NBRC 13850</strain>
    </source>
</reference>
<dbReference type="PANTHER" id="PTHR10815">
    <property type="entry name" value="METHYLATED-DNA--PROTEIN-CYSTEINE METHYLTRANSFERASE"/>
    <property type="match status" value="1"/>
</dbReference>
<keyword evidence="6" id="KW-0227">DNA damage</keyword>
<dbReference type="Gene3D" id="3.30.160.70">
    <property type="entry name" value="Methylated DNA-protein cysteine methyltransferase domain"/>
    <property type="match status" value="1"/>
</dbReference>
<keyword evidence="4 11" id="KW-0489">Methyltransferase</keyword>
<comment type="catalytic activity">
    <reaction evidence="1">
        <text>a 4-O-methyl-thymidine in DNA + L-cysteinyl-[protein] = a thymidine in DNA + S-methyl-L-cysteinyl-[protein]</text>
        <dbReference type="Rhea" id="RHEA:53428"/>
        <dbReference type="Rhea" id="RHEA-COMP:10131"/>
        <dbReference type="Rhea" id="RHEA-COMP:10132"/>
        <dbReference type="Rhea" id="RHEA-COMP:13555"/>
        <dbReference type="Rhea" id="RHEA-COMP:13556"/>
        <dbReference type="ChEBI" id="CHEBI:29950"/>
        <dbReference type="ChEBI" id="CHEBI:82612"/>
        <dbReference type="ChEBI" id="CHEBI:137386"/>
        <dbReference type="ChEBI" id="CHEBI:137387"/>
        <dbReference type="EC" id="2.1.1.63"/>
    </reaction>
</comment>
<evidence type="ECO:0000256" key="6">
    <source>
        <dbReference type="ARBA" id="ARBA00022763"/>
    </source>
</evidence>
<dbReference type="GO" id="GO:0003908">
    <property type="term" value="F:methylated-DNA-[protein]-cysteine S-methyltransferase activity"/>
    <property type="evidence" value="ECO:0007669"/>
    <property type="project" value="UniProtKB-EC"/>
</dbReference>
<protein>
    <recommendedName>
        <fullName evidence="3">methylated-DNA--[protein]-cysteine S-methyltransferase</fullName>
        <ecNumber evidence="3">2.1.1.63</ecNumber>
    </recommendedName>
</protein>
<evidence type="ECO:0000256" key="3">
    <source>
        <dbReference type="ARBA" id="ARBA00011918"/>
    </source>
</evidence>
<dbReference type="SUPFAM" id="SSF53155">
    <property type="entry name" value="Methylated DNA-protein cysteine methyltransferase domain"/>
    <property type="match status" value="1"/>
</dbReference>
<dbReference type="Pfam" id="PF02870">
    <property type="entry name" value="Methyltransf_1N"/>
    <property type="match status" value="1"/>
</dbReference>
<dbReference type="CDD" id="cd06445">
    <property type="entry name" value="ATase"/>
    <property type="match status" value="1"/>
</dbReference>
<dbReference type="AlphaFoldDB" id="A0A401YPW6"/>
<keyword evidence="5 11" id="KW-0808">Transferase</keyword>
<evidence type="ECO:0000259" key="10">
    <source>
        <dbReference type="Pfam" id="PF02870"/>
    </source>
</evidence>
<keyword evidence="7" id="KW-0234">DNA repair</keyword>
<gene>
    <name evidence="11" type="ORF">EHYA_04319</name>
</gene>
<organism evidence="11 12">
    <name type="scientific">Embleya hyalina</name>
    <dbReference type="NCBI Taxonomy" id="516124"/>
    <lineage>
        <taxon>Bacteria</taxon>
        <taxon>Bacillati</taxon>
        <taxon>Actinomycetota</taxon>
        <taxon>Actinomycetes</taxon>
        <taxon>Kitasatosporales</taxon>
        <taxon>Streptomycetaceae</taxon>
        <taxon>Embleya</taxon>
    </lineage>
</organism>
<dbReference type="RefSeq" id="WP_307721553.1">
    <property type="nucleotide sequence ID" value="NZ_BIFH01000021.1"/>
</dbReference>
<dbReference type="Proteomes" id="UP000286931">
    <property type="component" value="Unassembled WGS sequence"/>
</dbReference>
<dbReference type="InterPro" id="IPR008332">
    <property type="entry name" value="MethylG_MeTrfase_N"/>
</dbReference>
<evidence type="ECO:0000256" key="1">
    <source>
        <dbReference type="ARBA" id="ARBA00001286"/>
    </source>
</evidence>
<evidence type="ECO:0000259" key="9">
    <source>
        <dbReference type="Pfam" id="PF01035"/>
    </source>
</evidence>